<comment type="caution">
    <text evidence="6">The sequence shown here is derived from an EMBL/GenBank/DDBJ whole genome shotgun (WGS) entry which is preliminary data.</text>
</comment>
<dbReference type="SUPFAM" id="SSF46785">
    <property type="entry name" value="Winged helix' DNA-binding domain"/>
    <property type="match status" value="1"/>
</dbReference>
<dbReference type="PRINTS" id="PR00039">
    <property type="entry name" value="HTHLYSR"/>
</dbReference>
<gene>
    <name evidence="6" type="ORF">PSQ39_15305</name>
</gene>
<evidence type="ECO:0000256" key="2">
    <source>
        <dbReference type="ARBA" id="ARBA00023015"/>
    </source>
</evidence>
<organism evidence="6 7">
    <name type="scientific">Curvibacter microcysteis</name>
    <dbReference type="NCBI Taxonomy" id="3026419"/>
    <lineage>
        <taxon>Bacteria</taxon>
        <taxon>Pseudomonadati</taxon>
        <taxon>Pseudomonadota</taxon>
        <taxon>Betaproteobacteria</taxon>
        <taxon>Burkholderiales</taxon>
        <taxon>Comamonadaceae</taxon>
        <taxon>Curvibacter</taxon>
    </lineage>
</organism>
<comment type="similarity">
    <text evidence="1">Belongs to the LysR transcriptional regulatory family.</text>
</comment>
<protein>
    <submittedName>
        <fullName evidence="6">LysR substrate-binding domain-containing protein</fullName>
    </submittedName>
</protein>
<evidence type="ECO:0000313" key="7">
    <source>
        <dbReference type="Proteomes" id="UP001528672"/>
    </source>
</evidence>
<dbReference type="PROSITE" id="PS50931">
    <property type="entry name" value="HTH_LYSR"/>
    <property type="match status" value="1"/>
</dbReference>
<dbReference type="Gene3D" id="1.10.10.10">
    <property type="entry name" value="Winged helix-like DNA-binding domain superfamily/Winged helix DNA-binding domain"/>
    <property type="match status" value="1"/>
</dbReference>
<sequence length="311" mass="34072">MKLATLNALVAAIEEGSLRGAARRVGVSQPALTKMIRELELELAAPLLMRTSRGVQPTAQGKVLYERSVKANRELRAAVEEINQMDGRLIGELHLGAVPLAVMLLIPETLRTFVRDFPHIRLRVSEELYVAQLHKLRSGEVDVTVGGIPDDLSTGEFFVEPLMKTIMVPTVRKGSAWLKAKHLVDLQTAQWVYTGANSESGYAKLFFERHGLQPPAIGAIVNSTLALLSLVCSGDYVALMPLQIARLPIVAAFIDIIELEEQGYPLEVGAILRSDSVPSPVLRHLLTHLHRAAHQLSQGRVPDLGLGHHLL</sequence>
<feature type="domain" description="HTH lysR-type" evidence="5">
    <location>
        <begin position="1"/>
        <end position="58"/>
    </location>
</feature>
<dbReference type="PANTHER" id="PTHR30419:SF8">
    <property type="entry name" value="NITROGEN ASSIMILATION TRANSCRIPTIONAL ACTIVATOR-RELATED"/>
    <property type="match status" value="1"/>
</dbReference>
<proteinExistence type="inferred from homology"/>
<evidence type="ECO:0000256" key="3">
    <source>
        <dbReference type="ARBA" id="ARBA00023125"/>
    </source>
</evidence>
<dbReference type="PANTHER" id="PTHR30419">
    <property type="entry name" value="HTH-TYPE TRANSCRIPTIONAL REGULATOR YBHD"/>
    <property type="match status" value="1"/>
</dbReference>
<evidence type="ECO:0000256" key="4">
    <source>
        <dbReference type="ARBA" id="ARBA00023163"/>
    </source>
</evidence>
<evidence type="ECO:0000313" key="6">
    <source>
        <dbReference type="EMBL" id="MDD0816003.1"/>
    </source>
</evidence>
<dbReference type="InterPro" id="IPR050950">
    <property type="entry name" value="HTH-type_LysR_regulators"/>
</dbReference>
<dbReference type="Pfam" id="PF03466">
    <property type="entry name" value="LysR_substrate"/>
    <property type="match status" value="1"/>
</dbReference>
<dbReference type="RefSeq" id="WP_273927694.1">
    <property type="nucleotide sequence ID" value="NZ_JAQSIO010000005.1"/>
</dbReference>
<dbReference type="Pfam" id="PF00126">
    <property type="entry name" value="HTH_1"/>
    <property type="match status" value="1"/>
</dbReference>
<dbReference type="SUPFAM" id="SSF53850">
    <property type="entry name" value="Periplasmic binding protein-like II"/>
    <property type="match status" value="1"/>
</dbReference>
<dbReference type="EMBL" id="JAQSIO010000005">
    <property type="protein sequence ID" value="MDD0816003.1"/>
    <property type="molecule type" value="Genomic_DNA"/>
</dbReference>
<dbReference type="Gene3D" id="3.40.190.10">
    <property type="entry name" value="Periplasmic binding protein-like II"/>
    <property type="match status" value="2"/>
</dbReference>
<keyword evidence="7" id="KW-1185">Reference proteome</keyword>
<dbReference type="InterPro" id="IPR036390">
    <property type="entry name" value="WH_DNA-bd_sf"/>
</dbReference>
<evidence type="ECO:0000256" key="1">
    <source>
        <dbReference type="ARBA" id="ARBA00009437"/>
    </source>
</evidence>
<keyword evidence="3" id="KW-0238">DNA-binding</keyword>
<name>A0ABT5MHD4_9BURK</name>
<dbReference type="InterPro" id="IPR005119">
    <property type="entry name" value="LysR_subst-bd"/>
</dbReference>
<evidence type="ECO:0000259" key="5">
    <source>
        <dbReference type="PROSITE" id="PS50931"/>
    </source>
</evidence>
<dbReference type="Proteomes" id="UP001528672">
    <property type="component" value="Unassembled WGS sequence"/>
</dbReference>
<dbReference type="InterPro" id="IPR000847">
    <property type="entry name" value="LysR_HTH_N"/>
</dbReference>
<accession>A0ABT5MHD4</accession>
<keyword evidence="4" id="KW-0804">Transcription</keyword>
<keyword evidence="2" id="KW-0805">Transcription regulation</keyword>
<reference evidence="6 7" key="1">
    <citation type="submission" date="2023-02" db="EMBL/GenBank/DDBJ databases">
        <title>Bacterial whole genome sequence for Curvibacter sp. HBC28.</title>
        <authorList>
            <person name="Le V."/>
            <person name="Ko S.-R."/>
            <person name="Ahn C.-Y."/>
            <person name="Oh H.-M."/>
        </authorList>
    </citation>
    <scope>NUCLEOTIDE SEQUENCE [LARGE SCALE GENOMIC DNA]</scope>
    <source>
        <strain evidence="6 7">HBC28</strain>
    </source>
</reference>
<dbReference type="InterPro" id="IPR036388">
    <property type="entry name" value="WH-like_DNA-bd_sf"/>
</dbReference>